<dbReference type="EMBL" id="SWAU01000005">
    <property type="protein sequence ID" value="TKA98336.1"/>
    <property type="molecule type" value="Genomic_DNA"/>
</dbReference>
<comment type="caution">
    <text evidence="1">The sequence shown here is derived from an EMBL/GenBank/DDBJ whole genome shotgun (WGS) entry which is preliminary data.</text>
</comment>
<dbReference type="Proteomes" id="UP000306340">
    <property type="component" value="Unassembled WGS sequence"/>
</dbReference>
<dbReference type="InterPro" id="IPR023606">
    <property type="entry name" value="CoA-Trfase_III_dom_1_sf"/>
</dbReference>
<proteinExistence type="predicted"/>
<evidence type="ECO:0000313" key="2">
    <source>
        <dbReference type="Proteomes" id="UP000306340"/>
    </source>
</evidence>
<protein>
    <submittedName>
        <fullName evidence="1">CoA transferase</fullName>
    </submittedName>
</protein>
<sequence length="391" mass="42095">MDDAFAPLAGVRVVEMSHMIMGPSCGMFLGFLGAEVIKVEPPEGDKTRALTGMGRPFFPLFNRGKKSVQLDLRSEAGRAALDRLLATADIFVENFRDAALGRMGADPQELRARFPRLILASHKGFLSGPYENRTALDEVVQMMTGLANMTGPTGRPLRVGSSANDIMGGLFGALSVVAALRERDTTGQGRSIRIGLFENCLLLVAQHMVQFELEGRSPLPMPERDFSWPVYDIFDTADGEQVFVGAVSESQWVALCTYLGLTGLLADPALQLRMDQINARDRTIPVFAAAIRLRDREALVADLERLGLPFSPISKPADMFDDPHVMRPGGLATSTLWTGETFRAPALPFEVDGAMLTGGGNVDAIGAHSAEVLAGLGMTEDEITVAMGKAA</sequence>
<dbReference type="RefSeq" id="WP_136790982.1">
    <property type="nucleotide sequence ID" value="NZ_SWAU01000005.1"/>
</dbReference>
<dbReference type="AlphaFoldDB" id="A0A4U0Z4Z9"/>
<dbReference type="GO" id="GO:0016740">
    <property type="term" value="F:transferase activity"/>
    <property type="evidence" value="ECO:0007669"/>
    <property type="project" value="UniProtKB-KW"/>
</dbReference>
<dbReference type="PANTHER" id="PTHR48228">
    <property type="entry name" value="SUCCINYL-COA--D-CITRAMALATE COA-TRANSFERASE"/>
    <property type="match status" value="1"/>
</dbReference>
<dbReference type="Gene3D" id="3.40.50.10540">
    <property type="entry name" value="Crotonobetainyl-coa:carnitine coa-transferase, domain 1"/>
    <property type="match status" value="1"/>
</dbReference>
<dbReference type="SUPFAM" id="SSF89796">
    <property type="entry name" value="CoA-transferase family III (CaiB/BaiF)"/>
    <property type="match status" value="1"/>
</dbReference>
<keyword evidence="1" id="KW-0808">Transferase</keyword>
<evidence type="ECO:0000313" key="1">
    <source>
        <dbReference type="EMBL" id="TKA98336.1"/>
    </source>
</evidence>
<dbReference type="InterPro" id="IPR044855">
    <property type="entry name" value="CoA-Trfase_III_dom3_sf"/>
</dbReference>
<gene>
    <name evidence="1" type="ORF">FAZ78_01370</name>
</gene>
<name>A0A4U0Z4Z9_9RHOB</name>
<accession>A0A4U0Z4Z9</accession>
<dbReference type="Pfam" id="PF02515">
    <property type="entry name" value="CoA_transf_3"/>
    <property type="match status" value="1"/>
</dbReference>
<dbReference type="InterPro" id="IPR050509">
    <property type="entry name" value="CoA-transferase_III"/>
</dbReference>
<dbReference type="PANTHER" id="PTHR48228:SF7">
    <property type="entry name" value="FATTY ACYL-COA TRANSFERASE RV3272-RELATED"/>
    <property type="match status" value="1"/>
</dbReference>
<dbReference type="InterPro" id="IPR003673">
    <property type="entry name" value="CoA-Trfase_fam_III"/>
</dbReference>
<dbReference type="Gene3D" id="3.30.1540.10">
    <property type="entry name" value="formyl-coa transferase, domain 3"/>
    <property type="match status" value="1"/>
</dbReference>
<reference evidence="1 2" key="1">
    <citation type="submission" date="2019-04" db="EMBL/GenBank/DDBJ databases">
        <title>Crypto-aerobic microbial life in anoxic (sulfidic) marine sediments.</title>
        <authorList>
            <person name="Bhattacharya S."/>
            <person name="Roy C."/>
            <person name="Mondal N."/>
            <person name="Sarkar J."/>
            <person name="Mandal S."/>
            <person name="Rameez M.J."/>
            <person name="Ghosh W."/>
        </authorList>
    </citation>
    <scope>NUCLEOTIDE SEQUENCE [LARGE SCALE GENOMIC DNA]</scope>
    <source>
        <strain evidence="1 2">SBBC</strain>
    </source>
</reference>
<organism evidence="1 2">
    <name type="scientific">Cereibacter changlensis</name>
    <dbReference type="NCBI Taxonomy" id="402884"/>
    <lineage>
        <taxon>Bacteria</taxon>
        <taxon>Pseudomonadati</taxon>
        <taxon>Pseudomonadota</taxon>
        <taxon>Alphaproteobacteria</taxon>
        <taxon>Rhodobacterales</taxon>
        <taxon>Paracoccaceae</taxon>
        <taxon>Cereibacter</taxon>
    </lineage>
</organism>